<dbReference type="SMART" id="SM00387">
    <property type="entry name" value="HATPase_c"/>
    <property type="match status" value="1"/>
</dbReference>
<evidence type="ECO:0000313" key="10">
    <source>
        <dbReference type="Proteomes" id="UP000198951"/>
    </source>
</evidence>
<dbReference type="EMBL" id="FNRD01000014">
    <property type="protein sequence ID" value="SEA98527.1"/>
    <property type="molecule type" value="Genomic_DNA"/>
</dbReference>
<dbReference type="InterPro" id="IPR036097">
    <property type="entry name" value="HisK_dim/P_sf"/>
</dbReference>
<feature type="domain" description="PAS" evidence="7">
    <location>
        <begin position="292"/>
        <end position="348"/>
    </location>
</feature>
<evidence type="ECO:0000259" key="7">
    <source>
        <dbReference type="PROSITE" id="PS50112"/>
    </source>
</evidence>
<dbReference type="SUPFAM" id="SSF55874">
    <property type="entry name" value="ATPase domain of HSP90 chaperone/DNA topoisomerase II/histidine kinase"/>
    <property type="match status" value="1"/>
</dbReference>
<dbReference type="SMART" id="SM00388">
    <property type="entry name" value="HisKA"/>
    <property type="match status" value="1"/>
</dbReference>
<evidence type="ECO:0000256" key="3">
    <source>
        <dbReference type="ARBA" id="ARBA00022553"/>
    </source>
</evidence>
<dbReference type="Gene3D" id="2.10.70.100">
    <property type="match status" value="3"/>
</dbReference>
<dbReference type="PANTHER" id="PTHR43304">
    <property type="entry name" value="PHYTOCHROME-LIKE PROTEIN CPH1"/>
    <property type="match status" value="1"/>
</dbReference>
<dbReference type="PROSITE" id="PS50113">
    <property type="entry name" value="PAC"/>
    <property type="match status" value="5"/>
</dbReference>
<feature type="domain" description="PAC" evidence="8">
    <location>
        <begin position="892"/>
        <end position="946"/>
    </location>
</feature>
<dbReference type="PRINTS" id="PR00344">
    <property type="entry name" value="BCTRLSENSOR"/>
</dbReference>
<evidence type="ECO:0000256" key="2">
    <source>
        <dbReference type="ARBA" id="ARBA00012438"/>
    </source>
</evidence>
<dbReference type="InterPro" id="IPR000014">
    <property type="entry name" value="PAS"/>
</dbReference>
<keyword evidence="5" id="KW-0418">Kinase</keyword>
<evidence type="ECO:0000259" key="8">
    <source>
        <dbReference type="PROSITE" id="PS50113"/>
    </source>
</evidence>
<comment type="catalytic activity">
    <reaction evidence="1">
        <text>ATP + protein L-histidine = ADP + protein N-phospho-L-histidine.</text>
        <dbReference type="EC" id="2.7.13.3"/>
    </reaction>
</comment>
<evidence type="ECO:0000256" key="4">
    <source>
        <dbReference type="ARBA" id="ARBA00022679"/>
    </source>
</evidence>
<dbReference type="GO" id="GO:0000155">
    <property type="term" value="F:phosphorelay sensor kinase activity"/>
    <property type="evidence" value="ECO:0007669"/>
    <property type="project" value="InterPro"/>
</dbReference>
<protein>
    <recommendedName>
        <fullName evidence="2">histidine kinase</fullName>
        <ecNumber evidence="2">2.7.13.3</ecNumber>
    </recommendedName>
</protein>
<dbReference type="SMART" id="SM00086">
    <property type="entry name" value="PAC"/>
    <property type="match status" value="6"/>
</dbReference>
<evidence type="ECO:0000256" key="1">
    <source>
        <dbReference type="ARBA" id="ARBA00000085"/>
    </source>
</evidence>
<feature type="domain" description="PAS" evidence="7">
    <location>
        <begin position="170"/>
        <end position="240"/>
    </location>
</feature>
<keyword evidence="3" id="KW-0597">Phosphoprotein</keyword>
<dbReference type="Proteomes" id="UP000198951">
    <property type="component" value="Unassembled WGS sequence"/>
</dbReference>
<dbReference type="InterPro" id="IPR013655">
    <property type="entry name" value="PAS_fold_3"/>
</dbReference>
<evidence type="ECO:0000256" key="5">
    <source>
        <dbReference type="ARBA" id="ARBA00022777"/>
    </source>
</evidence>
<dbReference type="InterPro" id="IPR003018">
    <property type="entry name" value="GAF"/>
</dbReference>
<feature type="domain" description="PAC" evidence="8">
    <location>
        <begin position="638"/>
        <end position="690"/>
    </location>
</feature>
<dbReference type="OrthoDB" id="9811889at2"/>
<dbReference type="InterPro" id="IPR036890">
    <property type="entry name" value="HATPase_C_sf"/>
</dbReference>
<dbReference type="Pfam" id="PF01590">
    <property type="entry name" value="GAF"/>
    <property type="match status" value="1"/>
</dbReference>
<dbReference type="InterPro" id="IPR035965">
    <property type="entry name" value="PAS-like_dom_sf"/>
</dbReference>
<dbReference type="AlphaFoldDB" id="A0A1H4FN73"/>
<feature type="domain" description="PAC" evidence="8">
    <location>
        <begin position="510"/>
        <end position="562"/>
    </location>
</feature>
<dbReference type="InterPro" id="IPR000700">
    <property type="entry name" value="PAS-assoc_C"/>
</dbReference>
<dbReference type="PANTHER" id="PTHR43304:SF1">
    <property type="entry name" value="PAC DOMAIN-CONTAINING PROTEIN"/>
    <property type="match status" value="1"/>
</dbReference>
<dbReference type="Pfam" id="PF13426">
    <property type="entry name" value="PAS_9"/>
    <property type="match status" value="2"/>
</dbReference>
<proteinExistence type="predicted"/>
<dbReference type="PROSITE" id="PS50112">
    <property type="entry name" value="PAS"/>
    <property type="match status" value="3"/>
</dbReference>
<dbReference type="Pfam" id="PF00512">
    <property type="entry name" value="HisKA"/>
    <property type="match status" value="1"/>
</dbReference>
<dbReference type="PROSITE" id="PS50109">
    <property type="entry name" value="HIS_KIN"/>
    <property type="match status" value="1"/>
</dbReference>
<dbReference type="Gene3D" id="3.30.565.10">
    <property type="entry name" value="Histidine kinase-like ATPase, C-terminal domain"/>
    <property type="match status" value="1"/>
</dbReference>
<feature type="domain" description="PAC" evidence="8">
    <location>
        <begin position="382"/>
        <end position="434"/>
    </location>
</feature>
<name>A0A1H4FN73_9FLAO</name>
<dbReference type="RefSeq" id="WP_091092836.1">
    <property type="nucleotide sequence ID" value="NZ_FNRD01000014.1"/>
</dbReference>
<dbReference type="Gene3D" id="1.10.287.130">
    <property type="match status" value="1"/>
</dbReference>
<dbReference type="CDD" id="cd00130">
    <property type="entry name" value="PAS"/>
    <property type="match status" value="5"/>
</dbReference>
<feature type="domain" description="PAS" evidence="7">
    <location>
        <begin position="822"/>
        <end position="866"/>
    </location>
</feature>
<dbReference type="InterPro" id="IPR052162">
    <property type="entry name" value="Sensor_kinase/Photoreceptor"/>
</dbReference>
<feature type="domain" description="Histidine kinase" evidence="6">
    <location>
        <begin position="964"/>
        <end position="1174"/>
    </location>
</feature>
<sequence length="1175" mass="133555">MKKSILPLNESERLKALASYSIMDSLPEEEYDSITQLASYICGTPIALISLLDEKRQWFKSSVGLGASETARDISFCQYTIMGDEVYEVNNATENKIFANNPLVTGNPDIQFYAGAPLQDANGFNLGSLCVIDTKPRILSNEQKTALKLLANQVILLLDLRKKNVDLKNTQLEFKNFIELSKDLVCIANVDGTFHKVNPAFTIVLGYTKEELEGRPFVDFIHPEDLDKTYKEVEKLALGHKKISFENRYLCKNGAYILLSWNTSPDPETGNLYCIARDITFEREQQESVVQTKNELTAILNASEFSIIATDLDGTVKQFNKGAENLLGYQADEVVGKATAAIFHVVNEVVKRSQELSEELGELVEPGFEVLFIKARKFGIADTHEWTYLRKDGTTFPILLSITAIKNSVGEITGYLGIAKDISKDKEAEQNLINSNILLDESQRIAKIGSWKYDINTNNLVWSKGHYTIFELDELPENKLNDAYRSRIYPQDLIILDELSENVIKTGENFKISYRIVLPDGRTKQIVEIGQPFKNRRGDVIGMQGTIQDVTNEKRIEQNLRNANKLLDESQRIAKIGSWKYDLVTSDLIWSKGHYQIFELEELPSDQLNAVSRLRIHPDDLSILDESDKIMMETGNDFKISYRVLFPDNRIKQIIEIGQPYKNEKGEIIGMQGTIQDVTKEKEAELNLINSNKLLDESQSMAKIGSWKFDLITRHLRWSKGHYQIYDLEELPSDQLLIAYRDRIHPDDLLILDNIIANALDTGTDLHYNYRLLLPDGSLKYILGIGKVNINDQGEVIGIQGTIQDITEKTLAEQIIIEKAKEINDIRSALDESSIVTITDHKGVITFVNDKFCSISKYSREELMGQYHYLDNPHYKLNKFIKNIWTTIGNGRNWQGEILNVAKDGSFYWVYSTIVPFLDKKGKPYQYIAISSDITDQKKAQKTLNNALTDVEKKNRELDQFAYVVSHDLKAPLRAINNLSEWIMEDMPEMPADVSANFGLLRGRVMRMENLINGVLDYSRIGKTSIEGQLTDLKKMLQQIVETIVPTEGYEVYIADTIPEIKIARILFEQIFANLISNAVKYNDKPIGKIECLYKSLPNFHQFTIKDNGPGIAEEYHEKVFKVFQTIEARDKKESTGVGLSIVQKIIEEMGGTIHIESEEDKGASFIFTIPKNKK</sequence>
<dbReference type="InterPro" id="IPR003661">
    <property type="entry name" value="HisK_dim/P_dom"/>
</dbReference>
<reference evidence="10" key="1">
    <citation type="submission" date="2016-10" db="EMBL/GenBank/DDBJ databases">
        <authorList>
            <person name="Varghese N."/>
            <person name="Submissions S."/>
        </authorList>
    </citation>
    <scope>NUCLEOTIDE SEQUENCE [LARGE SCALE GENOMIC DNA]</scope>
    <source>
        <strain evidence="10">DSM 22376</strain>
    </source>
</reference>
<dbReference type="EC" id="2.7.13.3" evidence="2"/>
<keyword evidence="10" id="KW-1185">Reference proteome</keyword>
<dbReference type="CDD" id="cd00082">
    <property type="entry name" value="HisKA"/>
    <property type="match status" value="1"/>
</dbReference>
<dbReference type="SUPFAM" id="SSF55781">
    <property type="entry name" value="GAF domain-like"/>
    <property type="match status" value="1"/>
</dbReference>
<dbReference type="Pfam" id="PF08447">
    <property type="entry name" value="PAS_3"/>
    <property type="match status" value="3"/>
</dbReference>
<dbReference type="STRING" id="150146.SAMN05443667_11430"/>
<dbReference type="InterPro" id="IPR001610">
    <property type="entry name" value="PAC"/>
</dbReference>
<dbReference type="InterPro" id="IPR003594">
    <property type="entry name" value="HATPase_dom"/>
</dbReference>
<dbReference type="InterPro" id="IPR005467">
    <property type="entry name" value="His_kinase_dom"/>
</dbReference>
<dbReference type="InterPro" id="IPR029016">
    <property type="entry name" value="GAF-like_dom_sf"/>
</dbReference>
<evidence type="ECO:0000313" key="9">
    <source>
        <dbReference type="EMBL" id="SEA98527.1"/>
    </source>
</evidence>
<dbReference type="SUPFAM" id="SSF47384">
    <property type="entry name" value="Homodimeric domain of signal transducing histidine kinase"/>
    <property type="match status" value="1"/>
</dbReference>
<dbReference type="Gene3D" id="3.30.450.20">
    <property type="entry name" value="PAS domain"/>
    <property type="match status" value="6"/>
</dbReference>
<gene>
    <name evidence="9" type="ORF">SAMN05443667_11430</name>
</gene>
<feature type="domain" description="PAC" evidence="8">
    <location>
        <begin position="766"/>
        <end position="818"/>
    </location>
</feature>
<accession>A0A1H4FN73</accession>
<dbReference type="SUPFAM" id="SSF55785">
    <property type="entry name" value="PYP-like sensor domain (PAS domain)"/>
    <property type="match status" value="6"/>
</dbReference>
<organism evidence="9 10">
    <name type="scientific">Flavobacterium gillisiae</name>
    <dbReference type="NCBI Taxonomy" id="150146"/>
    <lineage>
        <taxon>Bacteria</taxon>
        <taxon>Pseudomonadati</taxon>
        <taxon>Bacteroidota</taxon>
        <taxon>Flavobacteriia</taxon>
        <taxon>Flavobacteriales</taxon>
        <taxon>Flavobacteriaceae</taxon>
        <taxon>Flavobacterium</taxon>
    </lineage>
</organism>
<dbReference type="InterPro" id="IPR004358">
    <property type="entry name" value="Sig_transdc_His_kin-like_C"/>
</dbReference>
<dbReference type="SMART" id="SM00091">
    <property type="entry name" value="PAS"/>
    <property type="match status" value="3"/>
</dbReference>
<dbReference type="Pfam" id="PF02518">
    <property type="entry name" value="HATPase_c"/>
    <property type="match status" value="1"/>
</dbReference>
<dbReference type="Gene3D" id="3.30.450.40">
    <property type="match status" value="1"/>
</dbReference>
<evidence type="ECO:0000259" key="6">
    <source>
        <dbReference type="PROSITE" id="PS50109"/>
    </source>
</evidence>
<keyword evidence="4" id="KW-0808">Transferase</keyword>
<dbReference type="NCBIfam" id="TIGR00229">
    <property type="entry name" value="sensory_box"/>
    <property type="match status" value="3"/>
</dbReference>